<dbReference type="AlphaFoldDB" id="A0A8J5IZK2"/>
<organism evidence="1 2">
    <name type="scientific">Phytophthora aleatoria</name>
    <dbReference type="NCBI Taxonomy" id="2496075"/>
    <lineage>
        <taxon>Eukaryota</taxon>
        <taxon>Sar</taxon>
        <taxon>Stramenopiles</taxon>
        <taxon>Oomycota</taxon>
        <taxon>Peronosporomycetes</taxon>
        <taxon>Peronosporales</taxon>
        <taxon>Peronosporaceae</taxon>
        <taxon>Phytophthora</taxon>
    </lineage>
</organism>
<keyword evidence="2" id="KW-1185">Reference proteome</keyword>
<gene>
    <name evidence="1" type="ORF">JG688_00003280</name>
</gene>
<proteinExistence type="predicted"/>
<accession>A0A8J5IZK2</accession>
<comment type="caution">
    <text evidence="1">The sequence shown here is derived from an EMBL/GenBank/DDBJ whole genome shotgun (WGS) entry which is preliminary data.</text>
</comment>
<sequence>MLSQRQFAEDKLFTLVAFDRLSLRNMYIHNHFRCQQSPMLYNQYESLTTEQLGRVLLENEQRRQGRLPWRPQTDDIVKMFLKTVENGTRFVWGSSGERSQCRHKTFAYQTRLTSMHYLSL</sequence>
<protein>
    <submittedName>
        <fullName evidence="1">Uncharacterized protein</fullName>
    </submittedName>
</protein>
<evidence type="ECO:0000313" key="2">
    <source>
        <dbReference type="Proteomes" id="UP000709295"/>
    </source>
</evidence>
<reference evidence="1" key="1">
    <citation type="submission" date="2021-01" db="EMBL/GenBank/DDBJ databases">
        <title>Phytophthora aleatoria, a newly-described species from Pinus radiata is distinct from Phytophthora cactorum isolates based on comparative genomics.</title>
        <authorList>
            <person name="Mcdougal R."/>
            <person name="Panda P."/>
            <person name="Williams N."/>
            <person name="Studholme D.J."/>
        </authorList>
    </citation>
    <scope>NUCLEOTIDE SEQUENCE</scope>
    <source>
        <strain evidence="1">NZFS 4037</strain>
    </source>
</reference>
<name>A0A8J5IZK2_9STRA</name>
<dbReference type="Proteomes" id="UP000709295">
    <property type="component" value="Unassembled WGS sequence"/>
</dbReference>
<evidence type="ECO:0000313" key="1">
    <source>
        <dbReference type="EMBL" id="KAG6973973.1"/>
    </source>
</evidence>
<dbReference type="EMBL" id="JAENGY010000098">
    <property type="protein sequence ID" value="KAG6973973.1"/>
    <property type="molecule type" value="Genomic_DNA"/>
</dbReference>